<proteinExistence type="predicted"/>
<protein>
    <submittedName>
        <fullName evidence="1">Uncharacterized protein</fullName>
    </submittedName>
</protein>
<keyword evidence="2" id="KW-1185">Reference proteome</keyword>
<evidence type="ECO:0000313" key="2">
    <source>
        <dbReference type="Proteomes" id="UP001432062"/>
    </source>
</evidence>
<sequence length="56" mass="5860">MDVETELPQLITEPVEWDVTAEAGEASYFGRRAGAHAAGLSAASNRAHGAESMEGD</sequence>
<evidence type="ECO:0000313" key="1">
    <source>
        <dbReference type="EMBL" id="WUV45602.1"/>
    </source>
</evidence>
<reference evidence="1" key="1">
    <citation type="submission" date="2022-10" db="EMBL/GenBank/DDBJ databases">
        <title>The complete genomes of actinobacterial strains from the NBC collection.</title>
        <authorList>
            <person name="Joergensen T.S."/>
            <person name="Alvarez Arevalo M."/>
            <person name="Sterndorff E.B."/>
            <person name="Faurdal D."/>
            <person name="Vuksanovic O."/>
            <person name="Mourched A.-S."/>
            <person name="Charusanti P."/>
            <person name="Shaw S."/>
            <person name="Blin K."/>
            <person name="Weber T."/>
        </authorList>
    </citation>
    <scope>NUCLEOTIDE SEQUENCE</scope>
    <source>
        <strain evidence="1">NBC_01482</strain>
    </source>
</reference>
<dbReference type="RefSeq" id="WP_327098811.1">
    <property type="nucleotide sequence ID" value="NZ_CP109149.1"/>
</dbReference>
<dbReference type="EMBL" id="CP109441">
    <property type="protein sequence ID" value="WUV45602.1"/>
    <property type="molecule type" value="Genomic_DNA"/>
</dbReference>
<accession>A0ABZ1YQR0</accession>
<organism evidence="1 2">
    <name type="scientific">Nocardia vinacea</name>
    <dbReference type="NCBI Taxonomy" id="96468"/>
    <lineage>
        <taxon>Bacteria</taxon>
        <taxon>Bacillati</taxon>
        <taxon>Actinomycetota</taxon>
        <taxon>Actinomycetes</taxon>
        <taxon>Mycobacteriales</taxon>
        <taxon>Nocardiaceae</taxon>
        <taxon>Nocardia</taxon>
    </lineage>
</organism>
<name>A0ABZ1YQR0_9NOCA</name>
<gene>
    <name evidence="1" type="ORF">OG563_42000</name>
</gene>
<dbReference type="Proteomes" id="UP001432062">
    <property type="component" value="Chromosome"/>
</dbReference>